<keyword evidence="6" id="KW-1185">Reference proteome</keyword>
<dbReference type="GO" id="GO:0004553">
    <property type="term" value="F:hydrolase activity, hydrolyzing O-glycosyl compounds"/>
    <property type="evidence" value="ECO:0007669"/>
    <property type="project" value="InterPro"/>
</dbReference>
<dbReference type="eggNOG" id="COG3409">
    <property type="taxonomic scope" value="Bacteria"/>
</dbReference>
<dbReference type="RefSeq" id="WP_004573344.1">
    <property type="nucleotide sequence ID" value="NZ_AFGF01000081.1"/>
</dbReference>
<dbReference type="Pfam" id="PF06725">
    <property type="entry name" value="3D"/>
    <property type="match status" value="1"/>
</dbReference>
<dbReference type="SUPFAM" id="SSF50685">
    <property type="entry name" value="Barwin-like endoglucanases"/>
    <property type="match status" value="1"/>
</dbReference>
<dbReference type="InterPro" id="IPR036365">
    <property type="entry name" value="PGBD-like_sf"/>
</dbReference>
<dbReference type="Proteomes" id="UP000003240">
    <property type="component" value="Unassembled WGS sequence"/>
</dbReference>
<evidence type="ECO:0000259" key="3">
    <source>
        <dbReference type="Pfam" id="PF01471"/>
    </source>
</evidence>
<comment type="caution">
    <text evidence="5">The sequence shown here is derived from an EMBL/GenBank/DDBJ whole genome shotgun (WGS) entry which is preliminary data.</text>
</comment>
<proteinExistence type="predicted"/>
<evidence type="ECO:0000256" key="1">
    <source>
        <dbReference type="ARBA" id="ARBA00022729"/>
    </source>
</evidence>
<dbReference type="Gene3D" id="1.10.101.10">
    <property type="entry name" value="PGBD-like superfamily/PGBD"/>
    <property type="match status" value="1"/>
</dbReference>
<evidence type="ECO:0000313" key="5">
    <source>
        <dbReference type="EMBL" id="EGO64010.1"/>
    </source>
</evidence>
<dbReference type="InterPro" id="IPR036366">
    <property type="entry name" value="PGBDSf"/>
</dbReference>
<dbReference type="CDD" id="cd22786">
    <property type="entry name" value="DPBB_YuiC-like"/>
    <property type="match status" value="1"/>
</dbReference>
<dbReference type="AlphaFoldDB" id="F7NJ13"/>
<dbReference type="InterPro" id="IPR051933">
    <property type="entry name" value="Resuscitation_pf_RpfB"/>
</dbReference>
<evidence type="ECO:0000256" key="2">
    <source>
        <dbReference type="SAM" id="SignalP"/>
    </source>
</evidence>
<evidence type="ECO:0000313" key="6">
    <source>
        <dbReference type="Proteomes" id="UP000003240"/>
    </source>
</evidence>
<gene>
    <name evidence="5" type="ORF">ALO_10329</name>
</gene>
<protein>
    <submittedName>
        <fullName evidence="5">3D domain protein</fullName>
    </submittedName>
</protein>
<dbReference type="PANTHER" id="PTHR39160">
    <property type="entry name" value="CELL WALL-BINDING PROTEIN YOCH"/>
    <property type="match status" value="1"/>
</dbReference>
<organism evidence="5 6">
    <name type="scientific">Acetonema longum DSM 6540</name>
    <dbReference type="NCBI Taxonomy" id="1009370"/>
    <lineage>
        <taxon>Bacteria</taxon>
        <taxon>Bacillati</taxon>
        <taxon>Bacillota</taxon>
        <taxon>Negativicutes</taxon>
        <taxon>Acetonemataceae</taxon>
        <taxon>Acetonema</taxon>
    </lineage>
</organism>
<dbReference type="InterPro" id="IPR002477">
    <property type="entry name" value="Peptidoglycan-bd-like"/>
</dbReference>
<reference evidence="5 6" key="1">
    <citation type="journal article" date="2011" name="EMBO J.">
        <title>Structural diversity of bacterial flagellar motors.</title>
        <authorList>
            <person name="Chen S."/>
            <person name="Beeby M."/>
            <person name="Murphy G.E."/>
            <person name="Leadbetter J.R."/>
            <person name="Hendrixson D.R."/>
            <person name="Briegel A."/>
            <person name="Li Z."/>
            <person name="Shi J."/>
            <person name="Tocheva E.I."/>
            <person name="Muller A."/>
            <person name="Dobro M.J."/>
            <person name="Jensen G.J."/>
        </authorList>
    </citation>
    <scope>NUCLEOTIDE SEQUENCE [LARGE SCALE GENOMIC DNA]</scope>
    <source>
        <strain evidence="5 6">DSM 6540</strain>
    </source>
</reference>
<dbReference type="GO" id="GO:0009254">
    <property type="term" value="P:peptidoglycan turnover"/>
    <property type="evidence" value="ECO:0007669"/>
    <property type="project" value="InterPro"/>
</dbReference>
<keyword evidence="1 2" id="KW-0732">Signal</keyword>
<dbReference type="Pfam" id="PF01471">
    <property type="entry name" value="PG_binding_1"/>
    <property type="match status" value="1"/>
</dbReference>
<dbReference type="InterPro" id="IPR010611">
    <property type="entry name" value="3D_dom"/>
</dbReference>
<dbReference type="PANTHER" id="PTHR39160:SF4">
    <property type="entry name" value="RESUSCITATION-PROMOTING FACTOR RPFB"/>
    <property type="match status" value="1"/>
</dbReference>
<name>F7NJ13_9FIRM</name>
<dbReference type="SUPFAM" id="SSF47090">
    <property type="entry name" value="PGBD-like"/>
    <property type="match status" value="1"/>
</dbReference>
<feature type="domain" description="Peptidoglycan binding-like" evidence="3">
    <location>
        <begin position="34"/>
        <end position="90"/>
    </location>
</feature>
<evidence type="ECO:0000259" key="4">
    <source>
        <dbReference type="Pfam" id="PF06725"/>
    </source>
</evidence>
<dbReference type="EMBL" id="AFGF01000081">
    <property type="protein sequence ID" value="EGO64010.1"/>
    <property type="molecule type" value="Genomic_DNA"/>
</dbReference>
<feature type="chain" id="PRO_5003359459" evidence="2">
    <location>
        <begin position="23"/>
        <end position="192"/>
    </location>
</feature>
<dbReference type="GO" id="GO:0019867">
    <property type="term" value="C:outer membrane"/>
    <property type="evidence" value="ECO:0007669"/>
    <property type="project" value="InterPro"/>
</dbReference>
<accession>F7NJ13</accession>
<feature type="domain" description="3D" evidence="4">
    <location>
        <begin position="133"/>
        <end position="191"/>
    </location>
</feature>
<dbReference type="eggNOG" id="COG3584">
    <property type="taxonomic scope" value="Bacteria"/>
</dbReference>
<dbReference type="InterPro" id="IPR036908">
    <property type="entry name" value="RlpA-like_sf"/>
</dbReference>
<dbReference type="STRING" id="1009370.ALO_10329"/>
<sequence>MRSKFLLAILCCLLAFTGISFAASEDKPLAAGDRGQAVQQLQQLLADTGFYPGWVDGVFGPATGEAVKKVQKAFNLPATGQADLKVLGKLKEASAKPDQYKQALTMNASAYTSQDPNTGNYTKRGHRLRHGLVAVDPTVIPLGTRLYIEDYGYAVADDIGSSIKGNKIDLAFENRREALIFGRRNIKVYIME</sequence>
<feature type="signal peptide" evidence="2">
    <location>
        <begin position="1"/>
        <end position="22"/>
    </location>
</feature>